<gene>
    <name evidence="2" type="ORF">K402DRAFT_359482</name>
</gene>
<name>A0A6G1GU62_9PEZI</name>
<accession>A0A6G1GU62</accession>
<dbReference type="InterPro" id="IPR015034">
    <property type="entry name" value="Bles03"/>
</dbReference>
<dbReference type="Gene3D" id="3.30.760.10">
    <property type="entry name" value="RNA Cap, Translation Initiation Factor Eif4e"/>
    <property type="match status" value="1"/>
</dbReference>
<sequence>MGILVEEEQMTADGYISEESSFYGDDEERHHLNARSEAFRPQKYWTSHAKQINSIAYNERAQHVTVVDVPHVELHNIYEGQEAARQLHEPIHAFLKRLPPLDSRHIGPWIWIANPYPSQDKGKGKYNQQAFMIAAEQGLADYMSKKRSLEEGNPEILPGTLTRKLRPARDQMKDEILRLAVENGVTSGKWMLFPKMDDIHRVWRLVCEGVAENRLGTGAKFATGSDRPDRGRGPPVRLICVYTKDFSDRNDVRRVVEELAEMALVPRDASRGIYYKCDAYTHLGIESDNPYHLPASIYSSKDILDAAKAVKWKG</sequence>
<evidence type="ECO:0000256" key="1">
    <source>
        <dbReference type="ARBA" id="ARBA00010568"/>
    </source>
</evidence>
<dbReference type="EMBL" id="ML977168">
    <property type="protein sequence ID" value="KAF1984465.1"/>
    <property type="molecule type" value="Genomic_DNA"/>
</dbReference>
<reference evidence="2" key="1">
    <citation type="journal article" date="2020" name="Stud. Mycol.">
        <title>101 Dothideomycetes genomes: a test case for predicting lifestyles and emergence of pathogens.</title>
        <authorList>
            <person name="Haridas S."/>
            <person name="Albert R."/>
            <person name="Binder M."/>
            <person name="Bloem J."/>
            <person name="Labutti K."/>
            <person name="Salamov A."/>
            <person name="Andreopoulos B."/>
            <person name="Baker S."/>
            <person name="Barry K."/>
            <person name="Bills G."/>
            <person name="Bluhm B."/>
            <person name="Cannon C."/>
            <person name="Castanera R."/>
            <person name="Culley D."/>
            <person name="Daum C."/>
            <person name="Ezra D."/>
            <person name="Gonzalez J."/>
            <person name="Henrissat B."/>
            <person name="Kuo A."/>
            <person name="Liang C."/>
            <person name="Lipzen A."/>
            <person name="Lutzoni F."/>
            <person name="Magnuson J."/>
            <person name="Mondo S."/>
            <person name="Nolan M."/>
            <person name="Ohm R."/>
            <person name="Pangilinan J."/>
            <person name="Park H.-J."/>
            <person name="Ramirez L."/>
            <person name="Alfaro M."/>
            <person name="Sun H."/>
            <person name="Tritt A."/>
            <person name="Yoshinaga Y."/>
            <person name="Zwiers L.-H."/>
            <person name="Turgeon B."/>
            <person name="Goodwin S."/>
            <person name="Spatafora J."/>
            <person name="Crous P."/>
            <person name="Grigoriev I."/>
        </authorList>
    </citation>
    <scope>NUCLEOTIDE SEQUENCE</scope>
    <source>
        <strain evidence="2">CBS 113979</strain>
    </source>
</reference>
<dbReference type="AlphaFoldDB" id="A0A6G1GU62"/>
<dbReference type="Pfam" id="PF08939">
    <property type="entry name" value="Bles03"/>
    <property type="match status" value="1"/>
</dbReference>
<dbReference type="Proteomes" id="UP000800041">
    <property type="component" value="Unassembled WGS sequence"/>
</dbReference>
<keyword evidence="3" id="KW-1185">Reference proteome</keyword>
<dbReference type="OrthoDB" id="10067381at2759"/>
<organism evidence="2 3">
    <name type="scientific">Aulographum hederae CBS 113979</name>
    <dbReference type="NCBI Taxonomy" id="1176131"/>
    <lineage>
        <taxon>Eukaryota</taxon>
        <taxon>Fungi</taxon>
        <taxon>Dikarya</taxon>
        <taxon>Ascomycota</taxon>
        <taxon>Pezizomycotina</taxon>
        <taxon>Dothideomycetes</taxon>
        <taxon>Pleosporomycetidae</taxon>
        <taxon>Aulographales</taxon>
        <taxon>Aulographaceae</taxon>
    </lineage>
</organism>
<evidence type="ECO:0000313" key="3">
    <source>
        <dbReference type="Proteomes" id="UP000800041"/>
    </source>
</evidence>
<dbReference type="PANTHER" id="PTHR31977">
    <property type="entry name" value="UPF0696 PROTEIN C11ORF68"/>
    <property type="match status" value="1"/>
</dbReference>
<protein>
    <submittedName>
        <fullName evidence="2">DUF1917-domain-containing protein</fullName>
    </submittedName>
</protein>
<comment type="similarity">
    <text evidence="1">Belongs to the UPF0696 family.</text>
</comment>
<evidence type="ECO:0000313" key="2">
    <source>
        <dbReference type="EMBL" id="KAF1984465.1"/>
    </source>
</evidence>
<dbReference type="InterPro" id="IPR023398">
    <property type="entry name" value="TIF_eIF4e-like"/>
</dbReference>
<dbReference type="SUPFAM" id="SSF55418">
    <property type="entry name" value="eIF4e-like"/>
    <property type="match status" value="1"/>
</dbReference>
<proteinExistence type="inferred from homology"/>
<dbReference type="PANTHER" id="PTHR31977:SF1">
    <property type="entry name" value="UPF0696 PROTEIN C11ORF68"/>
    <property type="match status" value="1"/>
</dbReference>